<dbReference type="PANTHER" id="PTHR38432:SF1">
    <property type="entry name" value="TELA-LIKE PROTEIN SAOUHSC_01408"/>
    <property type="match status" value="1"/>
</dbReference>
<keyword evidence="3" id="KW-1185">Reference proteome</keyword>
<comment type="similarity">
    <text evidence="1">Belongs to the TelA family.</text>
</comment>
<dbReference type="OrthoDB" id="1654346at2"/>
<gene>
    <name evidence="2" type="ORF">CLV40_102548</name>
</gene>
<organism evidence="2 3">
    <name type="scientific">Actinokineospora auranticolor</name>
    <dbReference type="NCBI Taxonomy" id="155976"/>
    <lineage>
        <taxon>Bacteria</taxon>
        <taxon>Bacillati</taxon>
        <taxon>Actinomycetota</taxon>
        <taxon>Actinomycetes</taxon>
        <taxon>Pseudonocardiales</taxon>
        <taxon>Pseudonocardiaceae</taxon>
        <taxon>Actinokineospora</taxon>
    </lineage>
</organism>
<name>A0A2S6GZP7_9PSEU</name>
<proteinExistence type="inferred from homology"/>
<evidence type="ECO:0000313" key="3">
    <source>
        <dbReference type="Proteomes" id="UP000239203"/>
    </source>
</evidence>
<dbReference type="EMBL" id="PTIX01000002">
    <property type="protein sequence ID" value="PPK70630.1"/>
    <property type="molecule type" value="Genomic_DNA"/>
</dbReference>
<dbReference type="Proteomes" id="UP000239203">
    <property type="component" value="Unassembled WGS sequence"/>
</dbReference>
<reference evidence="2 3" key="1">
    <citation type="submission" date="2018-02" db="EMBL/GenBank/DDBJ databases">
        <title>Genomic Encyclopedia of Archaeal and Bacterial Type Strains, Phase II (KMG-II): from individual species to whole genera.</title>
        <authorList>
            <person name="Goeker M."/>
        </authorList>
    </citation>
    <scope>NUCLEOTIDE SEQUENCE [LARGE SCALE GENOMIC DNA]</scope>
    <source>
        <strain evidence="2 3">YU 961-1</strain>
    </source>
</reference>
<dbReference type="RefSeq" id="WP_104477708.1">
    <property type="nucleotide sequence ID" value="NZ_CP154825.1"/>
</dbReference>
<protein>
    <submittedName>
        <fullName evidence="2">Uncharacterized protein YaaN involved in tellurite resistance</fullName>
    </submittedName>
</protein>
<evidence type="ECO:0000313" key="2">
    <source>
        <dbReference type="EMBL" id="PPK70630.1"/>
    </source>
</evidence>
<evidence type="ECO:0000256" key="1">
    <source>
        <dbReference type="ARBA" id="ARBA00005541"/>
    </source>
</evidence>
<accession>A0A2S6GZP7</accession>
<dbReference type="Pfam" id="PF05816">
    <property type="entry name" value="TelA"/>
    <property type="match status" value="1"/>
</dbReference>
<sequence length="381" mass="40539">MTDFALTPPDPVDPIPVDRAAGLVPLDEQTRGATAERAEKIAGELSGLDPRAPEFTAKVDELLALGEADMRVAATIAASLLDRTVDAASTADQGVTGSLADLRRAVTALDPGDSGPRKLLGLLPMGNQAKKLLDRYRAAGTPVNRLVLDLRGRQDQLRRDNAAIKGERARLWTTMTRLSAAAAFAEALDAAVEQRAGVLDIADPGAANALRADVLLPVRQRHQDVLTQLAVCAQGYLALDLVRRNNDELIRGVERACSTTVSALRIALVVSGALANQKNVLDELDALRGTTEGLMRGNSQLLADQTARMRAASADPAVGVATIRESFDQVYRSIDAIDSFRASAATTMATTVATLTEELRRAEGHLRRSRTGDISEITGPQ</sequence>
<dbReference type="AlphaFoldDB" id="A0A2S6GZP7"/>
<comment type="caution">
    <text evidence="2">The sequence shown here is derived from an EMBL/GenBank/DDBJ whole genome shotgun (WGS) entry which is preliminary data.</text>
</comment>
<dbReference type="InterPro" id="IPR008863">
    <property type="entry name" value="Toxic_anion-R_TelA"/>
</dbReference>
<dbReference type="PANTHER" id="PTHR38432">
    <property type="entry name" value="TELA-LIKE PROTEIN SAOUHSC_01408"/>
    <property type="match status" value="1"/>
</dbReference>